<dbReference type="GO" id="GO:0009986">
    <property type="term" value="C:cell surface"/>
    <property type="evidence" value="ECO:0007669"/>
    <property type="project" value="TreeGrafter"/>
</dbReference>
<keyword evidence="6" id="KW-0677">Repeat</keyword>
<proteinExistence type="inferred from homology"/>
<dbReference type="FunFam" id="3.40.30.10:FF:000017">
    <property type="entry name" value="Protein disulfide-isomerase A4"/>
    <property type="match status" value="1"/>
</dbReference>
<feature type="domain" description="Thioredoxin" evidence="14">
    <location>
        <begin position="15"/>
        <end position="135"/>
    </location>
</feature>
<evidence type="ECO:0000259" key="14">
    <source>
        <dbReference type="PROSITE" id="PS51352"/>
    </source>
</evidence>
<keyword evidence="7" id="KW-0256">Endoplasmic reticulum</keyword>
<dbReference type="InterPro" id="IPR005788">
    <property type="entry name" value="PDI_thioredoxin-like_dom"/>
</dbReference>
<feature type="disulfide bond" description="Redox-active" evidence="11">
    <location>
        <begin position="406"/>
        <end position="409"/>
    </location>
</feature>
<evidence type="ECO:0000256" key="8">
    <source>
        <dbReference type="ARBA" id="ARBA00023157"/>
    </source>
</evidence>
<feature type="disulfide bond" description="Redox-active" evidence="11">
    <location>
        <begin position="58"/>
        <end position="61"/>
    </location>
</feature>
<evidence type="ECO:0000256" key="7">
    <source>
        <dbReference type="ARBA" id="ARBA00022824"/>
    </source>
</evidence>
<comment type="catalytic activity">
    <reaction evidence="1 13">
        <text>Catalyzes the rearrangement of -S-S- bonds in proteins.</text>
        <dbReference type="EC" id="5.3.4.1"/>
    </reaction>
</comment>
<keyword evidence="10 11" id="KW-0676">Redox-active center</keyword>
<keyword evidence="5 13" id="KW-0732">Signal</keyword>
<dbReference type="AlphaFoldDB" id="A0AAF3EAA9"/>
<keyword evidence="8 11" id="KW-1015">Disulfide bond</keyword>
<evidence type="ECO:0000256" key="3">
    <source>
        <dbReference type="ARBA" id="ARBA00006347"/>
    </source>
</evidence>
<keyword evidence="15" id="KW-1185">Reference proteome</keyword>
<protein>
    <recommendedName>
        <fullName evidence="4 13">Protein disulfide-isomerase</fullName>
        <ecNumber evidence="4 13">5.3.4.1</ecNumber>
    </recommendedName>
</protein>
<keyword evidence="9 13" id="KW-0413">Isomerase</keyword>
<dbReference type="PROSITE" id="PS00194">
    <property type="entry name" value="THIOREDOXIN_1"/>
    <property type="match status" value="2"/>
</dbReference>
<evidence type="ECO:0000256" key="2">
    <source>
        <dbReference type="ARBA" id="ARBA00004319"/>
    </source>
</evidence>
<dbReference type="GO" id="GO:0034976">
    <property type="term" value="P:response to endoplasmic reticulum stress"/>
    <property type="evidence" value="ECO:0007669"/>
    <property type="project" value="TreeGrafter"/>
</dbReference>
<dbReference type="InterPro" id="IPR013766">
    <property type="entry name" value="Thioredoxin_domain"/>
</dbReference>
<organism evidence="15 16">
    <name type="scientific">Mesorhabditis belari</name>
    <dbReference type="NCBI Taxonomy" id="2138241"/>
    <lineage>
        <taxon>Eukaryota</taxon>
        <taxon>Metazoa</taxon>
        <taxon>Ecdysozoa</taxon>
        <taxon>Nematoda</taxon>
        <taxon>Chromadorea</taxon>
        <taxon>Rhabditida</taxon>
        <taxon>Rhabditina</taxon>
        <taxon>Rhabditomorpha</taxon>
        <taxon>Rhabditoidea</taxon>
        <taxon>Rhabditidae</taxon>
        <taxon>Mesorhabditinae</taxon>
        <taxon>Mesorhabditis</taxon>
    </lineage>
</organism>
<dbReference type="InterPro" id="IPR036249">
    <property type="entry name" value="Thioredoxin-like_sf"/>
</dbReference>
<dbReference type="GO" id="GO:0003756">
    <property type="term" value="F:protein disulfide isomerase activity"/>
    <property type="evidence" value="ECO:0007669"/>
    <property type="project" value="UniProtKB-EC"/>
</dbReference>
<dbReference type="GO" id="GO:0006457">
    <property type="term" value="P:protein folding"/>
    <property type="evidence" value="ECO:0007669"/>
    <property type="project" value="TreeGrafter"/>
</dbReference>
<accession>A0AAF3EAA9</accession>
<dbReference type="SUPFAM" id="SSF52833">
    <property type="entry name" value="Thioredoxin-like"/>
    <property type="match status" value="4"/>
</dbReference>
<evidence type="ECO:0000256" key="6">
    <source>
        <dbReference type="ARBA" id="ARBA00022737"/>
    </source>
</evidence>
<evidence type="ECO:0000256" key="5">
    <source>
        <dbReference type="ARBA" id="ARBA00022729"/>
    </source>
</evidence>
<dbReference type="NCBIfam" id="TIGR01130">
    <property type="entry name" value="ER_PDI_fam"/>
    <property type="match status" value="1"/>
</dbReference>
<dbReference type="GO" id="GO:0005788">
    <property type="term" value="C:endoplasmic reticulum lumen"/>
    <property type="evidence" value="ECO:0007669"/>
    <property type="project" value="UniProtKB-SubCell"/>
</dbReference>
<dbReference type="Pfam" id="PF13848">
    <property type="entry name" value="Thioredoxin_6"/>
    <property type="match status" value="1"/>
</dbReference>
<feature type="chain" id="PRO_5041783147" description="Protein disulfide-isomerase" evidence="13">
    <location>
        <begin position="19"/>
        <end position="493"/>
    </location>
</feature>
<dbReference type="CDD" id="cd02961">
    <property type="entry name" value="PDI_a_family"/>
    <property type="match status" value="1"/>
</dbReference>
<dbReference type="PRINTS" id="PR00421">
    <property type="entry name" value="THIOREDOXIN"/>
</dbReference>
<evidence type="ECO:0000256" key="13">
    <source>
        <dbReference type="RuleBase" id="RU361130"/>
    </source>
</evidence>
<reference evidence="16" key="1">
    <citation type="submission" date="2024-02" db="UniProtKB">
        <authorList>
            <consortium name="WormBaseParasite"/>
        </authorList>
    </citation>
    <scope>IDENTIFICATION</scope>
</reference>
<evidence type="ECO:0000256" key="4">
    <source>
        <dbReference type="ARBA" id="ARBA00012723"/>
    </source>
</evidence>
<dbReference type="CDD" id="cd02995">
    <property type="entry name" value="PDI_a_PDI_a'_C"/>
    <property type="match status" value="1"/>
</dbReference>
<dbReference type="InterPro" id="IPR017937">
    <property type="entry name" value="Thioredoxin_CS"/>
</dbReference>
<comment type="similarity">
    <text evidence="3 12">Belongs to the protein disulfide isomerase family.</text>
</comment>
<dbReference type="PANTHER" id="PTHR18929">
    <property type="entry name" value="PROTEIN DISULFIDE ISOMERASE"/>
    <property type="match status" value="1"/>
</dbReference>
<evidence type="ECO:0000313" key="15">
    <source>
        <dbReference type="Proteomes" id="UP000887575"/>
    </source>
</evidence>
<dbReference type="Pfam" id="PF00085">
    <property type="entry name" value="Thioredoxin"/>
    <property type="match status" value="2"/>
</dbReference>
<evidence type="ECO:0000256" key="9">
    <source>
        <dbReference type="ARBA" id="ARBA00023235"/>
    </source>
</evidence>
<evidence type="ECO:0000256" key="1">
    <source>
        <dbReference type="ARBA" id="ARBA00001182"/>
    </source>
</evidence>
<evidence type="ECO:0000256" key="11">
    <source>
        <dbReference type="PIRSR" id="PIRSR605792-51"/>
    </source>
</evidence>
<dbReference type="EC" id="5.3.4.1" evidence="4 13"/>
<dbReference type="WBParaSite" id="MBELARI_LOCUS10863">
    <property type="protein sequence ID" value="MBELARI_LOCUS10863"/>
    <property type="gene ID" value="MBELARI_LOCUS10863"/>
</dbReference>
<evidence type="ECO:0000256" key="12">
    <source>
        <dbReference type="RuleBase" id="RU004208"/>
    </source>
</evidence>
<evidence type="ECO:0000256" key="10">
    <source>
        <dbReference type="ARBA" id="ARBA00023284"/>
    </source>
</evidence>
<dbReference type="PROSITE" id="PS51352">
    <property type="entry name" value="THIOREDOXIN_2"/>
    <property type="match status" value="2"/>
</dbReference>
<dbReference type="Proteomes" id="UP000887575">
    <property type="component" value="Unassembled WGS sequence"/>
</dbReference>
<dbReference type="NCBIfam" id="TIGR01126">
    <property type="entry name" value="pdi_dom"/>
    <property type="match status" value="2"/>
</dbReference>
<dbReference type="InterPro" id="IPR005792">
    <property type="entry name" value="Prot_disulphide_isomerase"/>
</dbReference>
<dbReference type="Gene3D" id="3.40.30.10">
    <property type="entry name" value="Glutaredoxin"/>
    <property type="match status" value="4"/>
</dbReference>
<evidence type="ECO:0000313" key="16">
    <source>
        <dbReference type="WBParaSite" id="MBELARI_LOCUS10863"/>
    </source>
</evidence>
<comment type="subcellular location">
    <subcellularLocation>
        <location evidence="2">Endoplasmic reticulum lumen</location>
    </subcellularLocation>
</comment>
<sequence>MRLLLAGVLLFSVGIVRSEEAAEKEGEPSDSEVLTEANFDKFIVDNELVLVKFYAPWCGHCKKMAPDFERAAKQLKETTNIRLGKVDATEHKSLGQTYGVEGYPTLMIFRNGKRTPYKGPRDAAGIVNFMNKLSAPAAQKLDTLKDVEKFMNKMDTTVIGFFNKETEASIFVETAEKLRDIFQLAYTTNADLFKKYDAKNGDIIIFYPSVFQSKFEPKSRTFNKPESTVEEIVTFIKDHSSPLVGKLTKQNHATRYTKLPLVVVYYNADFSTQYREGSEFWRQKVLAVANKYQKDNYNFAVADEDEFVQELGQVGLGDSGLEHNVVAFGYDGKKYPMLSQDFDDEFDQNLENFMKKLSQGNVKPYVKTQPIPKNDKGDVKTLVGANFNKVIDGTKDALIEFYAPWCGHCKTFEPKYAELAKSLKSSEPNLVLAKMDATANDPPADFEVKGFPTIYFLPAGEKNPVPYSGNRDLTDLKKFMAKHAKKSFKKEEL</sequence>
<feature type="signal peptide" evidence="13">
    <location>
        <begin position="1"/>
        <end position="18"/>
    </location>
</feature>
<name>A0AAF3EAA9_9BILA</name>
<dbReference type="FunFam" id="3.40.30.10:FF:000403">
    <property type="entry name" value="Protein disulfide-isomerase A4"/>
    <property type="match status" value="1"/>
</dbReference>
<dbReference type="PANTHER" id="PTHR18929:SF210">
    <property type="entry name" value="PROTEIN DISULFIDE-ISOMERASE A4"/>
    <property type="match status" value="1"/>
</dbReference>
<feature type="domain" description="Thioredoxin" evidence="14">
    <location>
        <begin position="357"/>
        <end position="485"/>
    </location>
</feature>